<keyword evidence="2" id="KW-1185">Reference proteome</keyword>
<evidence type="ECO:0000313" key="1">
    <source>
        <dbReference type="EMBL" id="PTU73763.1"/>
    </source>
</evidence>
<evidence type="ECO:0000313" key="2">
    <source>
        <dbReference type="Proteomes" id="UP000244064"/>
    </source>
</evidence>
<reference evidence="1 2" key="1">
    <citation type="submission" date="2018-04" db="EMBL/GenBank/DDBJ databases">
        <title>Pseudomonas sp. nov., isolated from mangrove soil.</title>
        <authorList>
            <person name="Chen C."/>
        </authorList>
    </citation>
    <scope>NUCLEOTIDE SEQUENCE [LARGE SCALE GENOMIC DNA]</scope>
    <source>
        <strain evidence="1 2">TC-11</strain>
    </source>
</reference>
<organism evidence="1 2">
    <name type="scientific">Pseudomonas mangrovi</name>
    <dbReference type="NCBI Taxonomy" id="2161748"/>
    <lineage>
        <taxon>Bacteria</taxon>
        <taxon>Pseudomonadati</taxon>
        <taxon>Pseudomonadota</taxon>
        <taxon>Gammaproteobacteria</taxon>
        <taxon>Pseudomonadales</taxon>
        <taxon>Pseudomonadaceae</taxon>
        <taxon>Pseudomonas</taxon>
    </lineage>
</organism>
<dbReference type="Proteomes" id="UP000244064">
    <property type="component" value="Unassembled WGS sequence"/>
</dbReference>
<dbReference type="OrthoDB" id="8590768at2"/>
<proteinExistence type="predicted"/>
<dbReference type="EMBL" id="QASN01000020">
    <property type="protein sequence ID" value="PTU73763.1"/>
    <property type="molecule type" value="Genomic_DNA"/>
</dbReference>
<comment type="caution">
    <text evidence="1">The sequence shown here is derived from an EMBL/GenBank/DDBJ whole genome shotgun (WGS) entry which is preliminary data.</text>
</comment>
<protein>
    <submittedName>
        <fullName evidence="1">Uncharacterized protein</fullName>
    </submittedName>
</protein>
<dbReference type="RefSeq" id="WP_108108207.1">
    <property type="nucleotide sequence ID" value="NZ_QASN01000020.1"/>
</dbReference>
<sequence length="243" mass="27135">MGVRNELYGQLIEVVNKNHDDEPEIQPSRPIGRNDLLLCSQAEVPERMLRPLEPIWGICYHQQDDAFISARLARQDDCDISLLSDFYQRASMMSPTATEQARCGGRRIVELLEQRHADDLRIVESLAGGGAIYVLTPTYERGLEFYRLTNPQALANLLWNNLVRFYTNTGIGYIDEPRSVEERLAESIIGHDIEGNLVLAFAGSSTLLQIHGCSGLFLHAESDDELAAAVARLPGNLDLAIEQ</sequence>
<dbReference type="AlphaFoldDB" id="A0A2T5P7S8"/>
<gene>
    <name evidence="1" type="ORF">DBO85_15785</name>
</gene>
<accession>A0A2T5P7S8</accession>
<name>A0A2T5P7S8_9PSED</name>